<proteinExistence type="predicted"/>
<feature type="compositionally biased region" description="Low complexity" evidence="1">
    <location>
        <begin position="474"/>
        <end position="485"/>
    </location>
</feature>
<dbReference type="Proteomes" id="UP001285441">
    <property type="component" value="Unassembled WGS sequence"/>
</dbReference>
<feature type="compositionally biased region" description="Polar residues" evidence="1">
    <location>
        <begin position="110"/>
        <end position="129"/>
    </location>
</feature>
<protein>
    <submittedName>
        <fullName evidence="2">Uncharacterized protein</fullName>
    </submittedName>
</protein>
<comment type="caution">
    <text evidence="2">The sequence shown here is derived from an EMBL/GenBank/DDBJ whole genome shotgun (WGS) entry which is preliminary data.</text>
</comment>
<feature type="compositionally biased region" description="Low complexity" evidence="1">
    <location>
        <begin position="59"/>
        <end position="73"/>
    </location>
</feature>
<reference evidence="2" key="2">
    <citation type="submission" date="2023-06" db="EMBL/GenBank/DDBJ databases">
        <authorList>
            <consortium name="Lawrence Berkeley National Laboratory"/>
            <person name="Haridas S."/>
            <person name="Hensen N."/>
            <person name="Bonometti L."/>
            <person name="Westerberg I."/>
            <person name="Brannstrom I.O."/>
            <person name="Guillou S."/>
            <person name="Cros-Aarteil S."/>
            <person name="Calhoun S."/>
            <person name="Kuo A."/>
            <person name="Mondo S."/>
            <person name="Pangilinan J."/>
            <person name="Riley R."/>
            <person name="LaButti K."/>
            <person name="Andreopoulos B."/>
            <person name="Lipzen A."/>
            <person name="Chen C."/>
            <person name="Yanf M."/>
            <person name="Daum C."/>
            <person name="Ng V."/>
            <person name="Clum A."/>
            <person name="Steindorff A."/>
            <person name="Ohm R."/>
            <person name="Martin F."/>
            <person name="Silar P."/>
            <person name="Natvig D."/>
            <person name="Lalanne C."/>
            <person name="Gautier V."/>
            <person name="Ament-velasquez S.L."/>
            <person name="Kruys A."/>
            <person name="Hutchinson M.I."/>
            <person name="Powell A.J."/>
            <person name="Barry K."/>
            <person name="Miller A.N."/>
            <person name="Grigoriev I.V."/>
            <person name="Debuchy R."/>
            <person name="Gladieux P."/>
            <person name="Thoren M.H."/>
            <person name="Johannesson H."/>
        </authorList>
    </citation>
    <scope>NUCLEOTIDE SEQUENCE</scope>
    <source>
        <strain evidence="2">CBS 232.78</strain>
    </source>
</reference>
<evidence type="ECO:0000313" key="2">
    <source>
        <dbReference type="EMBL" id="KAK3386042.1"/>
    </source>
</evidence>
<dbReference type="EMBL" id="JAULSW010000004">
    <property type="protein sequence ID" value="KAK3386042.1"/>
    <property type="molecule type" value="Genomic_DNA"/>
</dbReference>
<feature type="compositionally biased region" description="Low complexity" evidence="1">
    <location>
        <begin position="456"/>
        <end position="465"/>
    </location>
</feature>
<organism evidence="2 3">
    <name type="scientific">Podospora didyma</name>
    <dbReference type="NCBI Taxonomy" id="330526"/>
    <lineage>
        <taxon>Eukaryota</taxon>
        <taxon>Fungi</taxon>
        <taxon>Dikarya</taxon>
        <taxon>Ascomycota</taxon>
        <taxon>Pezizomycotina</taxon>
        <taxon>Sordariomycetes</taxon>
        <taxon>Sordariomycetidae</taxon>
        <taxon>Sordariales</taxon>
        <taxon>Podosporaceae</taxon>
        <taxon>Podospora</taxon>
    </lineage>
</organism>
<feature type="region of interest" description="Disordered" evidence="1">
    <location>
        <begin position="336"/>
        <end position="504"/>
    </location>
</feature>
<evidence type="ECO:0000256" key="1">
    <source>
        <dbReference type="SAM" id="MobiDB-lite"/>
    </source>
</evidence>
<feature type="region of interest" description="Disordered" evidence="1">
    <location>
        <begin position="227"/>
        <end position="275"/>
    </location>
</feature>
<reference evidence="2" key="1">
    <citation type="journal article" date="2023" name="Mol. Phylogenet. Evol.">
        <title>Genome-scale phylogeny and comparative genomics of the fungal order Sordariales.</title>
        <authorList>
            <person name="Hensen N."/>
            <person name="Bonometti L."/>
            <person name="Westerberg I."/>
            <person name="Brannstrom I.O."/>
            <person name="Guillou S."/>
            <person name="Cros-Aarteil S."/>
            <person name="Calhoun S."/>
            <person name="Haridas S."/>
            <person name="Kuo A."/>
            <person name="Mondo S."/>
            <person name="Pangilinan J."/>
            <person name="Riley R."/>
            <person name="LaButti K."/>
            <person name="Andreopoulos B."/>
            <person name="Lipzen A."/>
            <person name="Chen C."/>
            <person name="Yan M."/>
            <person name="Daum C."/>
            <person name="Ng V."/>
            <person name="Clum A."/>
            <person name="Steindorff A."/>
            <person name="Ohm R.A."/>
            <person name="Martin F."/>
            <person name="Silar P."/>
            <person name="Natvig D.O."/>
            <person name="Lalanne C."/>
            <person name="Gautier V."/>
            <person name="Ament-Velasquez S.L."/>
            <person name="Kruys A."/>
            <person name="Hutchinson M.I."/>
            <person name="Powell A.J."/>
            <person name="Barry K."/>
            <person name="Miller A.N."/>
            <person name="Grigoriev I.V."/>
            <person name="Debuchy R."/>
            <person name="Gladieux P."/>
            <person name="Hiltunen Thoren M."/>
            <person name="Johannesson H."/>
        </authorList>
    </citation>
    <scope>NUCLEOTIDE SEQUENCE</scope>
    <source>
        <strain evidence="2">CBS 232.78</strain>
    </source>
</reference>
<feature type="compositionally biased region" description="Basic and acidic residues" evidence="1">
    <location>
        <begin position="248"/>
        <end position="264"/>
    </location>
</feature>
<name>A0AAE0NQV9_9PEZI</name>
<gene>
    <name evidence="2" type="ORF">B0H63DRAFT_510678</name>
</gene>
<sequence>MDLKGSGNAAGVVPEVTYLTMEDDADLQVVVIEGGGQQKERMGRRPTCSEVGSDDMDISSPESSGEDSFSPSSTAEESGSPPTIDPQLLHTFPSVPVIDHGIAAPGSGGWESTHSQSVPSNAALPSNGSALQPEPLAPAPATYWVAPDGYFDTAFVDQGLFAGAAPAPVQAQAATNVVAQDDDFGPAAVAQGNISRLVPPQPGDAATNMMAEQGVFAGAANTHRQPEVVANPLPSPPPHAEPQAGGPIRRDTRGGREGKSKPHVIDGTPSSMARTEEITDRAYAERQRILEASKRWFDEQNARLDLQQQQYGLLGARKGAHYQHGAQNMQQGAEYTQQVGGTGQPRIAPGQQKQGLSGSGLGPQPMQTSTGGVMSAETASAGSGSVSGSRPDARRFRGETTAEKARRMALQQLPQLPPRPPVAGLAFRPGLSRERLPVRPPLPQGRGPTRPFSGRPSAPSLGASLRPPPPPPSSVLSSVPSLGRSVAPASGQGARQPAVPEMEDEEMWRTAEEMSDLIDRQGMAGAQMRNYIEWRQARDPRLRARIFMDILAAVRGARLNQARGGR</sequence>
<evidence type="ECO:0000313" key="3">
    <source>
        <dbReference type="Proteomes" id="UP001285441"/>
    </source>
</evidence>
<dbReference type="AlphaFoldDB" id="A0AAE0NQV9"/>
<feature type="region of interest" description="Disordered" evidence="1">
    <location>
        <begin position="31"/>
        <end position="133"/>
    </location>
</feature>
<accession>A0AAE0NQV9</accession>
<feature type="compositionally biased region" description="Basic and acidic residues" evidence="1">
    <location>
        <begin position="391"/>
        <end position="406"/>
    </location>
</feature>
<feature type="compositionally biased region" description="Low complexity" evidence="1">
    <location>
        <begin position="375"/>
        <end position="389"/>
    </location>
</feature>
<keyword evidence="3" id="KW-1185">Reference proteome</keyword>